<accession>A0A0H3U9N8</accession>
<gene>
    <name evidence="4" type="primary">truA</name>
</gene>
<comment type="catalytic activity">
    <reaction evidence="4 7">
        <text>uridine(38/39/40) in tRNA = pseudouridine(38/39/40) in tRNA</text>
        <dbReference type="Rhea" id="RHEA:22376"/>
        <dbReference type="Rhea" id="RHEA-COMP:10085"/>
        <dbReference type="Rhea" id="RHEA-COMP:10087"/>
        <dbReference type="ChEBI" id="CHEBI:65314"/>
        <dbReference type="ChEBI" id="CHEBI:65315"/>
        <dbReference type="EC" id="5.4.99.12"/>
    </reaction>
</comment>
<dbReference type="Gene3D" id="3.30.70.580">
    <property type="entry name" value="Pseudouridine synthase I, catalytic domain, N-terminal subdomain"/>
    <property type="match status" value="1"/>
</dbReference>
<evidence type="ECO:0000256" key="5">
    <source>
        <dbReference type="PIRSR" id="PIRSR001430-1"/>
    </source>
</evidence>
<dbReference type="GO" id="GO:0003723">
    <property type="term" value="F:RNA binding"/>
    <property type="evidence" value="ECO:0007669"/>
    <property type="project" value="InterPro"/>
</dbReference>
<dbReference type="PANTHER" id="PTHR11142:SF0">
    <property type="entry name" value="TRNA PSEUDOURIDINE SYNTHASE-LIKE 1"/>
    <property type="match status" value="1"/>
</dbReference>
<dbReference type="CDD" id="cd02570">
    <property type="entry name" value="PseudoU_synth_EcTruA"/>
    <property type="match status" value="1"/>
</dbReference>
<feature type="active site" description="Nucleophile" evidence="4 5">
    <location>
        <position position="51"/>
    </location>
</feature>
<name>A0A0H3U9N8_9BACT</name>
<dbReference type="InterPro" id="IPR020103">
    <property type="entry name" value="PsdUridine_synth_cat_dom_sf"/>
</dbReference>
<comment type="function">
    <text evidence="4">Formation of pseudouridine at positions 38, 39 and 40 in the anticodon stem and loop of transfer RNAs.</text>
</comment>
<dbReference type="AlphaFoldDB" id="A0A0H3U9N8"/>
<dbReference type="Pfam" id="PF01416">
    <property type="entry name" value="PseudoU_synth_1"/>
    <property type="match status" value="2"/>
</dbReference>
<evidence type="ECO:0000256" key="3">
    <source>
        <dbReference type="ARBA" id="ARBA00023235"/>
    </source>
</evidence>
<dbReference type="InterPro" id="IPR020094">
    <property type="entry name" value="TruA/RsuA/RluB/E/F_N"/>
</dbReference>
<keyword evidence="3 4" id="KW-0413">Isomerase</keyword>
<evidence type="ECO:0000259" key="8">
    <source>
        <dbReference type="Pfam" id="PF01416"/>
    </source>
</evidence>
<dbReference type="Gene3D" id="3.30.70.660">
    <property type="entry name" value="Pseudouridine synthase I, catalytic domain, C-terminal subdomain"/>
    <property type="match status" value="1"/>
</dbReference>
<evidence type="ECO:0000256" key="4">
    <source>
        <dbReference type="HAMAP-Rule" id="MF_00171"/>
    </source>
</evidence>
<sequence length="266" mass="30285">MRYIIRLSYDGSSFSGWQIQPTAVTVQGEIEKDLSLLLGQEISVTGAGRTDTGVNAVNYVLHFDVENELPMEPEVLAHKLNAILPLQIVIHDLEAAPVIPRPADGSFSQDWHARYSAVSREYHYFINQSKDPFVKSWSWWCRYPLDVEKMNEACRYLLGEHDFRCFEKTGGNNKTSLCTIFEAHWDRYQPTHVGLLGFPDEGYIVFTVRANRFLRNMVRAIVGSMVEVGRGRKEPEWIGELVENGTRCDAGESVPGHALFLNKIDY</sequence>
<evidence type="ECO:0000256" key="6">
    <source>
        <dbReference type="PIRSR" id="PIRSR001430-2"/>
    </source>
</evidence>
<comment type="similarity">
    <text evidence="1 4 7">Belongs to the tRNA pseudouridine synthase TruA family.</text>
</comment>
<comment type="caution">
    <text evidence="4">Lacks conserved residue(s) required for the propagation of feature annotation.</text>
</comment>
<feature type="binding site" evidence="4 6">
    <location>
        <position position="122"/>
    </location>
    <ligand>
        <name>substrate</name>
    </ligand>
</feature>
<dbReference type="SUPFAM" id="SSF55120">
    <property type="entry name" value="Pseudouridine synthase"/>
    <property type="match status" value="1"/>
</dbReference>
<dbReference type="InterPro" id="IPR001406">
    <property type="entry name" value="PsdUridine_synth_TruA"/>
</dbReference>
<dbReference type="InterPro" id="IPR020097">
    <property type="entry name" value="PsdUridine_synth_TruA_a/b_dom"/>
</dbReference>
<organism evidence="9">
    <name type="scientific">uncultured bacterium fosmid pJB42G5</name>
    <dbReference type="NCBI Taxonomy" id="1478064"/>
    <lineage>
        <taxon>Bacteria</taxon>
        <taxon>environmental samples</taxon>
    </lineage>
</organism>
<proteinExistence type="inferred from homology"/>
<dbReference type="GO" id="GO:0160147">
    <property type="term" value="F:tRNA pseudouridine(38-40) synthase activity"/>
    <property type="evidence" value="ECO:0007669"/>
    <property type="project" value="UniProtKB-EC"/>
</dbReference>
<comment type="subunit">
    <text evidence="4">Homodimer.</text>
</comment>
<protein>
    <recommendedName>
        <fullName evidence="4">tRNA pseudouridine synthase A</fullName>
        <ecNumber evidence="4">5.4.99.12</ecNumber>
    </recommendedName>
    <alternativeName>
        <fullName evidence="4">tRNA pseudouridine(38-40) synthase</fullName>
    </alternativeName>
    <alternativeName>
        <fullName evidence="4">tRNA pseudouridylate synthase I</fullName>
    </alternativeName>
    <alternativeName>
        <fullName evidence="4">tRNA-uridine isomerase I</fullName>
    </alternativeName>
</protein>
<feature type="domain" description="Pseudouridine synthase I TruA alpha/beta" evidence="8">
    <location>
        <begin position="153"/>
        <end position="266"/>
    </location>
</feature>
<dbReference type="PIRSF" id="PIRSF001430">
    <property type="entry name" value="tRNA_psdUrid_synth"/>
    <property type="match status" value="1"/>
</dbReference>
<dbReference type="NCBIfam" id="TIGR00071">
    <property type="entry name" value="hisT_truA"/>
    <property type="match status" value="1"/>
</dbReference>
<evidence type="ECO:0000256" key="1">
    <source>
        <dbReference type="ARBA" id="ARBA00009375"/>
    </source>
</evidence>
<dbReference type="EMBL" id="KF540236">
    <property type="protein sequence ID" value="AIF26533.1"/>
    <property type="molecule type" value="Genomic_DNA"/>
</dbReference>
<reference evidence="9" key="1">
    <citation type="submission" date="2013-08" db="EMBL/GenBank/DDBJ databases">
        <title>Comparison of modified E. coli strains.</title>
        <authorList>
            <person name="Juergensen J."/>
            <person name="Bonge A."/>
            <person name="Streit W.R."/>
        </authorList>
    </citation>
    <scope>NUCLEOTIDE SEQUENCE</scope>
</reference>
<evidence type="ECO:0000313" key="9">
    <source>
        <dbReference type="EMBL" id="AIF26533.1"/>
    </source>
</evidence>
<dbReference type="GO" id="GO:0031119">
    <property type="term" value="P:tRNA pseudouridine synthesis"/>
    <property type="evidence" value="ECO:0007669"/>
    <property type="project" value="UniProtKB-UniRule"/>
</dbReference>
<feature type="domain" description="Pseudouridine synthase I TruA alpha/beta" evidence="8">
    <location>
        <begin position="8"/>
        <end position="97"/>
    </location>
</feature>
<evidence type="ECO:0000256" key="2">
    <source>
        <dbReference type="ARBA" id="ARBA00022694"/>
    </source>
</evidence>
<dbReference type="InterPro" id="IPR020095">
    <property type="entry name" value="PsdUridine_synth_TruA_C"/>
</dbReference>
<dbReference type="PANTHER" id="PTHR11142">
    <property type="entry name" value="PSEUDOURIDYLATE SYNTHASE"/>
    <property type="match status" value="1"/>
</dbReference>
<evidence type="ECO:0000256" key="7">
    <source>
        <dbReference type="RuleBase" id="RU003792"/>
    </source>
</evidence>
<dbReference type="EC" id="5.4.99.12" evidence="4"/>
<dbReference type="HAMAP" id="MF_00171">
    <property type="entry name" value="TruA"/>
    <property type="match status" value="1"/>
</dbReference>
<keyword evidence="2 4" id="KW-0819">tRNA processing</keyword>